<name>A0A6C0BK75_9ZZZZ</name>
<dbReference type="InterPro" id="IPR002654">
    <property type="entry name" value="Glyco_trans_25"/>
</dbReference>
<feature type="transmembrane region" description="Helical" evidence="1">
    <location>
        <begin position="295"/>
        <end position="313"/>
    </location>
</feature>
<keyword evidence="1" id="KW-0812">Transmembrane</keyword>
<feature type="transmembrane region" description="Helical" evidence="1">
    <location>
        <begin position="252"/>
        <end position="275"/>
    </location>
</feature>
<reference evidence="3" key="1">
    <citation type="journal article" date="2020" name="Nature">
        <title>Giant virus diversity and host interactions through global metagenomics.</title>
        <authorList>
            <person name="Schulz F."/>
            <person name="Roux S."/>
            <person name="Paez-Espino D."/>
            <person name="Jungbluth S."/>
            <person name="Walsh D.A."/>
            <person name="Denef V.J."/>
            <person name="McMahon K.D."/>
            <person name="Konstantinidis K.T."/>
            <person name="Eloe-Fadrosh E.A."/>
            <person name="Kyrpides N.C."/>
            <person name="Woyke T."/>
        </authorList>
    </citation>
    <scope>NUCLEOTIDE SEQUENCE</scope>
    <source>
        <strain evidence="3">GVMAG-M-3300013285-6</strain>
    </source>
</reference>
<accession>A0A6C0BK75</accession>
<evidence type="ECO:0000256" key="1">
    <source>
        <dbReference type="SAM" id="Phobius"/>
    </source>
</evidence>
<organism evidence="3">
    <name type="scientific">viral metagenome</name>
    <dbReference type="NCBI Taxonomy" id="1070528"/>
    <lineage>
        <taxon>unclassified sequences</taxon>
        <taxon>metagenomes</taxon>
        <taxon>organismal metagenomes</taxon>
    </lineage>
</organism>
<sequence>MGSINQFIDSVYVINMDKDTKRLTEIDASLRAVGIRYERFPAIDGSLISTEANLAPICMKFCTNGMKGCALSHHAVWKKAIEKGDKTVMVMEDDAIIPEDINERIADVFARIPYDWDILYVGCRYLCNDRQDVAKVGNFLAGTSPEKYDGEIKKVKGSIGSHAIIYKTEFLKKIINELIYTHIDGQLVLWAKEFGANAYGLYPDLVKVDESKVESNLSDSFPPLLVTGLNKVNLVDGIPLGWMLSESSFKIAGLNINVVSIAFMALVLFLPWRFVGAVFGWLLVEFLVSRGDFKGAAKFLLFGGFALLVRHCAKKAL</sequence>
<proteinExistence type="predicted"/>
<dbReference type="AlphaFoldDB" id="A0A6C0BK75"/>
<keyword evidence="1" id="KW-1133">Transmembrane helix</keyword>
<evidence type="ECO:0000259" key="2">
    <source>
        <dbReference type="Pfam" id="PF01755"/>
    </source>
</evidence>
<keyword evidence="1" id="KW-0472">Membrane</keyword>
<protein>
    <recommendedName>
        <fullName evidence="2">Glycosyl transferase family 25 domain-containing protein</fullName>
    </recommendedName>
</protein>
<evidence type="ECO:0000313" key="3">
    <source>
        <dbReference type="EMBL" id="QHS92084.1"/>
    </source>
</evidence>
<dbReference type="CDD" id="cd06532">
    <property type="entry name" value="Glyco_transf_25"/>
    <property type="match status" value="1"/>
</dbReference>
<dbReference type="EMBL" id="MN739168">
    <property type="protein sequence ID" value="QHS92084.1"/>
    <property type="molecule type" value="Genomic_DNA"/>
</dbReference>
<feature type="domain" description="Glycosyl transferase family 25" evidence="2">
    <location>
        <begin position="10"/>
        <end position="126"/>
    </location>
</feature>
<dbReference type="Pfam" id="PF01755">
    <property type="entry name" value="Glyco_transf_25"/>
    <property type="match status" value="1"/>
</dbReference>